<comment type="subunit">
    <text evidence="9">Forms a heterodimer with SLX1.</text>
</comment>
<gene>
    <name evidence="9" type="primary">SLX4</name>
    <name evidence="11" type="ORF">AJ80_08265</name>
</gene>
<feature type="compositionally biased region" description="Basic residues" evidence="10">
    <location>
        <begin position="292"/>
        <end position="301"/>
    </location>
</feature>
<evidence type="ECO:0000256" key="2">
    <source>
        <dbReference type="ARBA" id="ARBA00006661"/>
    </source>
</evidence>
<sequence length="807" mass="87395">MNPSSTELPSPERIFARSVTPVIINSSPTPEQISDDSPLPSPLSLIENFTRERLGGSTTVSTPDETTDSKAILANRRERANRSISGGKGEGVRKSKATLSRRVSGDGIQSELQLTDTQGLVVSPKRAGVKETKAKRTKKSQAQVNRTLKGKVTKKGAKDSRSSVEETSAKLRDCIALVDEDVDTPKCEEEQGLQLEQAIKRRVDWTPTKDSLIPVIDLVDDESSSPGAEASPCKPQLGGFLSEYGFSGKSSSNESLIQQFPVDGPTKKRRVDLVKTNNGGSESRGNTLAKQPKPRTKRSQKTKFTTITSRSTALYGFLDPTLDEDSLKQSEKDSENVPTTAKGTRPGRKNCSKGKTLDDRPTFKVANPLEALRAFEEQELVFGTSSQLERDDSTNLDIDSHSALAESHAKSLGVSSVKPPSRDRSVRTTKVLSLSKLSSSKGLWSAGARDLTGSLAQIEVVNLVNPPDSLGQAHLSAPAPKSPSANLSQNAMYLEDDRVSKSLPGIKDASEKCQTEGIKNFSLGPRDNAVITTVSRGDPTDESSPSICLSKPNFRGFTAGELAKRIADFGFKPIKRKEQMIALLEKCWEDQHKSANSLDQNALQANSKPKSEQPAVQPASSKRTVASAKPRKNAGNPLATVSLSTATTSQARLQPKNLSVIPSVEDKAAENSDGEPNPRVYPSSHSDYTPRAKSAAAPSSCPSTPLTIRAGRPQASGSPLDDMSDLPSQITAAVKAQPRMRAINGIKQPTWYEKILMYDPIHLVDLTTWLNTEGLNHIGEDREVWPPLVREWCEGKGICCTYKKPLR</sequence>
<evidence type="ECO:0000313" key="12">
    <source>
        <dbReference type="Proteomes" id="UP000224634"/>
    </source>
</evidence>
<dbReference type="AlphaFoldDB" id="A0A2B7XAU3"/>
<feature type="compositionally biased region" description="Low complexity" evidence="10">
    <location>
        <begin position="691"/>
        <end position="705"/>
    </location>
</feature>
<feature type="compositionally biased region" description="Low complexity" evidence="10">
    <location>
        <begin position="638"/>
        <end position="649"/>
    </location>
</feature>
<name>A0A2B7XAU3_POLH7</name>
<dbReference type="InterPro" id="IPR027784">
    <property type="entry name" value="Slx4_ascomycetes"/>
</dbReference>
<keyword evidence="12" id="KW-1185">Reference proteome</keyword>
<dbReference type="GO" id="GO:0006260">
    <property type="term" value="P:DNA replication"/>
    <property type="evidence" value="ECO:0007669"/>
    <property type="project" value="InterPro"/>
</dbReference>
<dbReference type="GO" id="GO:0033557">
    <property type="term" value="C:Slx1-Slx4 complex"/>
    <property type="evidence" value="ECO:0007669"/>
    <property type="project" value="UniProtKB-UniRule"/>
</dbReference>
<protein>
    <recommendedName>
        <fullName evidence="8 9">Structure-specific endonuclease subunit SLX4</fullName>
    </recommendedName>
</protein>
<dbReference type="STRING" id="1447883.A0A2B7XAU3"/>
<feature type="region of interest" description="Disordered" evidence="10">
    <location>
        <begin position="125"/>
        <end position="165"/>
    </location>
</feature>
<evidence type="ECO:0000256" key="7">
    <source>
        <dbReference type="ARBA" id="ARBA00023242"/>
    </source>
</evidence>
<dbReference type="GO" id="GO:0017108">
    <property type="term" value="F:5'-flap endonuclease activity"/>
    <property type="evidence" value="ECO:0007669"/>
    <property type="project" value="InterPro"/>
</dbReference>
<organism evidence="11 12">
    <name type="scientific">Polytolypa hystricis (strain UAMH7299)</name>
    <dbReference type="NCBI Taxonomy" id="1447883"/>
    <lineage>
        <taxon>Eukaryota</taxon>
        <taxon>Fungi</taxon>
        <taxon>Dikarya</taxon>
        <taxon>Ascomycota</taxon>
        <taxon>Pezizomycotina</taxon>
        <taxon>Eurotiomycetes</taxon>
        <taxon>Eurotiomycetidae</taxon>
        <taxon>Onygenales</taxon>
        <taxon>Onygenales incertae sedis</taxon>
        <taxon>Polytolypa</taxon>
    </lineage>
</organism>
<reference evidence="11 12" key="1">
    <citation type="submission" date="2017-10" db="EMBL/GenBank/DDBJ databases">
        <title>Comparative genomics in systemic dimorphic fungi from Ajellomycetaceae.</title>
        <authorList>
            <person name="Munoz J.F."/>
            <person name="Mcewen J.G."/>
            <person name="Clay O.K."/>
            <person name="Cuomo C.A."/>
        </authorList>
    </citation>
    <scope>NUCLEOTIDE SEQUENCE [LARGE SCALE GENOMIC DNA]</scope>
    <source>
        <strain evidence="11 12">UAMH7299</strain>
    </source>
</reference>
<evidence type="ECO:0000256" key="9">
    <source>
        <dbReference type="HAMAP-Rule" id="MF_03110"/>
    </source>
</evidence>
<feature type="region of interest" description="Disordered" evidence="10">
    <location>
        <begin position="600"/>
        <end position="725"/>
    </location>
</feature>
<dbReference type="InterPro" id="IPR018574">
    <property type="entry name" value="Structure-sp_endonuc_su_Slx4"/>
</dbReference>
<dbReference type="Proteomes" id="UP000224634">
    <property type="component" value="Unassembled WGS sequence"/>
</dbReference>
<keyword evidence="7 9" id="KW-0539">Nucleus</keyword>
<evidence type="ECO:0000256" key="3">
    <source>
        <dbReference type="ARBA" id="ARBA00022553"/>
    </source>
</evidence>
<feature type="region of interest" description="Disordered" evidence="10">
    <location>
        <begin position="407"/>
        <end position="427"/>
    </location>
</feature>
<comment type="similarity">
    <text evidence="2 9">Belongs to the SLX4 family.</text>
</comment>
<accession>A0A2B7XAU3</accession>
<keyword evidence="4 9" id="KW-0227">DNA damage</keyword>
<feature type="compositionally biased region" description="Polar residues" evidence="10">
    <location>
        <begin position="23"/>
        <end position="32"/>
    </location>
</feature>
<evidence type="ECO:0000256" key="1">
    <source>
        <dbReference type="ARBA" id="ARBA00004123"/>
    </source>
</evidence>
<comment type="subcellular location">
    <subcellularLocation>
        <location evidence="1 9">Nucleus</location>
    </subcellularLocation>
</comment>
<dbReference type="OrthoDB" id="5349119at2759"/>
<dbReference type="CDD" id="cd22999">
    <property type="entry name" value="SAP_SLX4"/>
    <property type="match status" value="1"/>
</dbReference>
<feature type="region of interest" description="Disordered" evidence="10">
    <location>
        <begin position="325"/>
        <end position="359"/>
    </location>
</feature>
<evidence type="ECO:0000256" key="5">
    <source>
        <dbReference type="ARBA" id="ARBA00023172"/>
    </source>
</evidence>
<keyword evidence="3 9" id="KW-0597">Phosphoprotein</keyword>
<dbReference type="GO" id="GO:0006310">
    <property type="term" value="P:DNA recombination"/>
    <property type="evidence" value="ECO:0007669"/>
    <property type="project" value="UniProtKB-UniRule"/>
</dbReference>
<dbReference type="GO" id="GO:0006281">
    <property type="term" value="P:DNA repair"/>
    <property type="evidence" value="ECO:0007669"/>
    <property type="project" value="UniProtKB-UniRule"/>
</dbReference>
<feature type="compositionally biased region" description="Basic and acidic residues" evidence="10">
    <location>
        <begin position="156"/>
        <end position="165"/>
    </location>
</feature>
<comment type="caution">
    <text evidence="11">The sequence shown here is derived from an EMBL/GenBank/DDBJ whole genome shotgun (WGS) entry which is preliminary data.</text>
</comment>
<evidence type="ECO:0000256" key="6">
    <source>
        <dbReference type="ARBA" id="ARBA00023204"/>
    </source>
</evidence>
<keyword evidence="5 9" id="KW-0233">DNA recombination</keyword>
<evidence type="ECO:0000256" key="10">
    <source>
        <dbReference type="SAM" id="MobiDB-lite"/>
    </source>
</evidence>
<keyword evidence="6 9" id="KW-0234">DNA repair</keyword>
<dbReference type="Pfam" id="PF09494">
    <property type="entry name" value="Slx4"/>
    <property type="match status" value="1"/>
</dbReference>
<evidence type="ECO:0000313" key="11">
    <source>
        <dbReference type="EMBL" id="PGH05817.1"/>
    </source>
</evidence>
<dbReference type="HAMAP" id="MF_03110">
    <property type="entry name" value="Endonuc_su_Slx4"/>
    <property type="match status" value="1"/>
</dbReference>
<feature type="compositionally biased region" description="Polar residues" evidence="10">
    <location>
        <begin position="275"/>
        <end position="289"/>
    </location>
</feature>
<comment type="PTM">
    <text evidence="9">Phosphorylated in response to DNA damage.</text>
</comment>
<feature type="region of interest" description="Disordered" evidence="10">
    <location>
        <begin position="1"/>
        <end position="107"/>
    </location>
</feature>
<feature type="compositionally biased region" description="Basic and acidic residues" evidence="10">
    <location>
        <begin position="325"/>
        <end position="335"/>
    </location>
</feature>
<dbReference type="EMBL" id="PDNA01000184">
    <property type="protein sequence ID" value="PGH05817.1"/>
    <property type="molecule type" value="Genomic_DNA"/>
</dbReference>
<proteinExistence type="inferred from homology"/>
<comment type="function">
    <text evidence="9">Regulatory subunit of the SLX1-SLX4 structure-specific endonuclease that resolves DNA secondary structures generated during DNA repair and recombination. Has endonuclease activity towards branched DNA substrates, introducing single-strand cuts in duplex DNA close to junctions with ss-DNA.</text>
</comment>
<evidence type="ECO:0000256" key="8">
    <source>
        <dbReference type="ARBA" id="ARBA00029496"/>
    </source>
</evidence>
<feature type="region of interest" description="Disordered" evidence="10">
    <location>
        <begin position="250"/>
        <end position="304"/>
    </location>
</feature>
<evidence type="ECO:0000256" key="4">
    <source>
        <dbReference type="ARBA" id="ARBA00022763"/>
    </source>
</evidence>